<sequence>MQDNPRRIIIDTNLWISFLISGNAKLDELLFSRKVTLIFSEELVQEFVSVACRPKFARYFDFQTVAELLTTIHEVATFKNVTTKVDICRDPKDNFLLALALDSNADFLITGDSDLLDIGQIGKTRIITLTNLLECIN</sequence>
<dbReference type="SMART" id="SM00670">
    <property type="entry name" value="PINc"/>
    <property type="match status" value="1"/>
</dbReference>
<dbReference type="InterPro" id="IPR002716">
    <property type="entry name" value="PIN_dom"/>
</dbReference>
<gene>
    <name evidence="2" type="ORF">CLV60_11728</name>
</gene>
<dbReference type="Pfam" id="PF13470">
    <property type="entry name" value="PIN_3"/>
    <property type="match status" value="1"/>
</dbReference>
<comment type="caution">
    <text evidence="2">The sequence shown here is derived from an EMBL/GenBank/DDBJ whole genome shotgun (WGS) entry which is preliminary data.</text>
</comment>
<proteinExistence type="predicted"/>
<feature type="domain" description="PIN" evidence="1">
    <location>
        <begin position="6"/>
        <end position="117"/>
    </location>
</feature>
<reference evidence="2 3" key="1">
    <citation type="submission" date="2018-03" db="EMBL/GenBank/DDBJ databases">
        <title>Genomic Encyclopedia of Archaeal and Bacterial Type Strains, Phase II (KMG-II): from individual species to whole genera.</title>
        <authorList>
            <person name="Goeker M."/>
        </authorList>
    </citation>
    <scope>NUCLEOTIDE SEQUENCE [LARGE SCALE GENOMIC DNA]</scope>
    <source>
        <strain evidence="2 3">DSM 29057</strain>
    </source>
</reference>
<dbReference type="PANTHER" id="PTHR34610:SF3">
    <property type="entry name" value="SSL7007 PROTEIN"/>
    <property type="match status" value="1"/>
</dbReference>
<dbReference type="NCBIfam" id="TIGR00305">
    <property type="entry name" value="putative toxin-antitoxin system toxin component, PIN family"/>
    <property type="match status" value="1"/>
</dbReference>
<dbReference type="SUPFAM" id="SSF88723">
    <property type="entry name" value="PIN domain-like"/>
    <property type="match status" value="1"/>
</dbReference>
<dbReference type="OrthoDB" id="597986at2"/>
<protein>
    <recommendedName>
        <fullName evidence="1">PIN domain-containing protein</fullName>
    </recommendedName>
</protein>
<dbReference type="RefSeq" id="WP_106598793.1">
    <property type="nucleotide sequence ID" value="NZ_PYAS01000017.1"/>
</dbReference>
<dbReference type="EMBL" id="PYAS01000017">
    <property type="protein sequence ID" value="PSL23151.1"/>
    <property type="molecule type" value="Genomic_DNA"/>
</dbReference>
<organism evidence="2 3">
    <name type="scientific">Dyadobacter jiangsuensis</name>
    <dbReference type="NCBI Taxonomy" id="1591085"/>
    <lineage>
        <taxon>Bacteria</taxon>
        <taxon>Pseudomonadati</taxon>
        <taxon>Bacteroidota</taxon>
        <taxon>Cytophagia</taxon>
        <taxon>Cytophagales</taxon>
        <taxon>Spirosomataceae</taxon>
        <taxon>Dyadobacter</taxon>
    </lineage>
</organism>
<dbReference type="InterPro" id="IPR029060">
    <property type="entry name" value="PIN-like_dom_sf"/>
</dbReference>
<dbReference type="PANTHER" id="PTHR34610">
    <property type="entry name" value="SSL7007 PROTEIN"/>
    <property type="match status" value="1"/>
</dbReference>
<evidence type="ECO:0000259" key="1">
    <source>
        <dbReference type="SMART" id="SM00670"/>
    </source>
</evidence>
<dbReference type="AlphaFoldDB" id="A0A2P8FN57"/>
<dbReference type="Proteomes" id="UP000241964">
    <property type="component" value="Unassembled WGS sequence"/>
</dbReference>
<evidence type="ECO:0000313" key="2">
    <source>
        <dbReference type="EMBL" id="PSL23151.1"/>
    </source>
</evidence>
<name>A0A2P8FN57_9BACT</name>
<evidence type="ECO:0000313" key="3">
    <source>
        <dbReference type="Proteomes" id="UP000241964"/>
    </source>
</evidence>
<keyword evidence="3" id="KW-1185">Reference proteome</keyword>
<accession>A0A2P8FN57</accession>
<dbReference type="InterPro" id="IPR002850">
    <property type="entry name" value="PIN_toxin-like"/>
</dbReference>